<evidence type="ECO:0000313" key="2">
    <source>
        <dbReference type="Proteomes" id="UP000009011"/>
    </source>
</evidence>
<sequence>MSSKGFENLSVNVKGTKIFIAYEDRVYRFNIDGLIEVMNILKNYREYDTVVITMLNKKIPVLEIRYDNSLFYSVTAGTSGWSDFEKNLFISYTPTEFDTESDNQSDFRTDLTIHPGFKGQFGDYDNPVRAQINIIPEIRTSWWKGMELNIQTIIPVYNEFKGEGDYIRPGIVSLGQTFKFDESTYAFATMGYFTENRYGADFSAMKIFNNGDFVLKGNAGYTGYLSVYQNKFFYSDLYLFTYNLSMKYRINKYDLTIGITAGKFLYEDKSLRVDINRQFGEIELGFFAVRSTDGYTNGGFNFSVPLFPSRYSKPSFIRIRTAENFRWEYRVKGEISSLVGMTYKTGDYFEKELYKYNPAFIKKELKKKFISNQERGMYVR</sequence>
<dbReference type="Proteomes" id="UP000009011">
    <property type="component" value="Chromosome"/>
</dbReference>
<dbReference type="KEGG" id="mro:MROS_1817"/>
<dbReference type="HOGENOM" id="CLU_762695_0_0_10"/>
<evidence type="ECO:0000313" key="1">
    <source>
        <dbReference type="EMBL" id="AFN75050.1"/>
    </source>
</evidence>
<protein>
    <submittedName>
        <fullName evidence="1">Uncharacterized protein</fullName>
    </submittedName>
</protein>
<dbReference type="EMBL" id="CP003557">
    <property type="protein sequence ID" value="AFN75050.1"/>
    <property type="molecule type" value="Genomic_DNA"/>
</dbReference>
<dbReference type="OrthoDB" id="928790at2"/>
<gene>
    <name evidence="1" type="ordered locus">MROS_1817</name>
</gene>
<proteinExistence type="predicted"/>
<accession>I6Z7B3</accession>
<name>I6Z7B3_MELRP</name>
<organism evidence="1 2">
    <name type="scientific">Melioribacter roseus (strain DSM 23840 / JCM 17771 / VKM B-2668 / P3M-2)</name>
    <dbReference type="NCBI Taxonomy" id="1191523"/>
    <lineage>
        <taxon>Bacteria</taxon>
        <taxon>Pseudomonadati</taxon>
        <taxon>Ignavibacteriota</taxon>
        <taxon>Ignavibacteria</taxon>
        <taxon>Ignavibacteriales</taxon>
        <taxon>Melioribacteraceae</taxon>
        <taxon>Melioribacter</taxon>
    </lineage>
</organism>
<dbReference type="AlphaFoldDB" id="I6Z7B3"/>
<dbReference type="eggNOG" id="ENOG5030J6F">
    <property type="taxonomic scope" value="Bacteria"/>
</dbReference>
<dbReference type="STRING" id="1191523.MROS_1817"/>
<reference evidence="1 2" key="1">
    <citation type="journal article" date="2013" name="PLoS ONE">
        <title>Genomic analysis of Melioribacter roseus, facultatively anaerobic organotrophic bacterium representing a novel deep lineage within Bacteriodetes/Chlorobi group.</title>
        <authorList>
            <person name="Kadnikov V.V."/>
            <person name="Mardanov A.V."/>
            <person name="Podosokorskaya O.A."/>
            <person name="Gavrilov S.N."/>
            <person name="Kublanov I.V."/>
            <person name="Beletsky A.V."/>
            <person name="Bonch-Osmolovskaya E.A."/>
            <person name="Ravin N.V."/>
        </authorList>
    </citation>
    <scope>NUCLEOTIDE SEQUENCE [LARGE SCALE GENOMIC DNA]</scope>
    <source>
        <strain evidence="2">JCM 17771 / P3M-2</strain>
    </source>
</reference>
<keyword evidence="2" id="KW-1185">Reference proteome</keyword>